<dbReference type="InterPro" id="IPR004421">
    <property type="entry name" value="Carbamoyltransferase_HypF"/>
</dbReference>
<dbReference type="Pfam" id="PF17788">
    <property type="entry name" value="HypF_C"/>
    <property type="match status" value="1"/>
</dbReference>
<gene>
    <name evidence="3" type="ORF">JOF53_007247</name>
</gene>
<dbReference type="Pfam" id="PF22521">
    <property type="entry name" value="HypF_C_2"/>
    <property type="match status" value="1"/>
</dbReference>
<evidence type="ECO:0000313" key="4">
    <source>
        <dbReference type="Proteomes" id="UP001519363"/>
    </source>
</evidence>
<dbReference type="Pfam" id="PF07503">
    <property type="entry name" value="zf-HYPF"/>
    <property type="match status" value="2"/>
</dbReference>
<sequence length="685" mass="73543">MSTPPITVAAFHLDDNGDAPSRSVAGDLAPCAECVRELFDPADRRHRYPFLCCTACGPRASVTERAPGHRQDTGYARLLLCQECAAEFTDQTGRRYRCPALGCWTCGPRVRWLAPGAGRVLGRIAVASAVETLRAGGVVAVKGVGGYQLLCRADDEQAVRTLRARKARPAKAFPVLVPDLATARRTAVVPQEAALLLYSPRRPAVLLRRCADTELAPSVAPDLSEIALALPHSPLQHLLLNDLGVPLVSTSGRRDGQGIITDDNTAVKHLGPIVDGLLTHDLPIALPQDESLARIVRRRPVLLRRGRGYTPGTLPLPFPAPEPLLALGARADHTVCLAMEDHAVLGPHHGALETSPPHPTLVRAADALCRQFTVRPKVLVHDLHPQHPSTRHALRWPGATRIAVQHHHAHVVATAAEHRVPAPFLGLAYDEIGLGDDQTLWGGEVLLCDYTSYRRLGRFGHAPLPGGSSAVRYPAQMALGYLVGSEQLGSARPPAPLTKPFLDRLPEGRLAAVRRLVRESPGPKTSSVARLFDAVASLLGLHEDNTYSGEALARMEHAAAPYGRQPSLPWRLVRRGGLHVVDPVPTLRAVLSYARQCPPGEVAARFHTTIVEASLAMLEDCARRTGVWRICLGGSVFQNRLLTTALLDQLAEHGYQAHVGSAVPVNDGGIAYGQAVIAAARLGSG</sequence>
<dbReference type="Pfam" id="PF01300">
    <property type="entry name" value="Sua5_yciO_yrdC"/>
    <property type="match status" value="1"/>
</dbReference>
<dbReference type="PANTHER" id="PTHR42959">
    <property type="entry name" value="CARBAMOYLTRANSFERASE"/>
    <property type="match status" value="1"/>
</dbReference>
<dbReference type="InterPro" id="IPR006070">
    <property type="entry name" value="Sua5-like_dom"/>
</dbReference>
<dbReference type="Gene3D" id="3.30.420.40">
    <property type="match status" value="1"/>
</dbReference>
<protein>
    <submittedName>
        <fullName evidence="3">Hydrogenase maturation protein HypF</fullName>
    </submittedName>
</protein>
<dbReference type="SUPFAM" id="SSF55821">
    <property type="entry name" value="YrdC/RibB"/>
    <property type="match status" value="1"/>
</dbReference>
<dbReference type="Gene3D" id="3.90.870.30">
    <property type="match status" value="1"/>
</dbReference>
<dbReference type="PANTHER" id="PTHR42959:SF1">
    <property type="entry name" value="CARBAMOYLTRANSFERASE HYPF"/>
    <property type="match status" value="1"/>
</dbReference>
<dbReference type="Gene3D" id="3.30.420.360">
    <property type="match status" value="1"/>
</dbReference>
<dbReference type="InterPro" id="IPR055128">
    <property type="entry name" value="HypF_C_2"/>
</dbReference>
<evidence type="ECO:0000259" key="2">
    <source>
        <dbReference type="PROSITE" id="PS51163"/>
    </source>
</evidence>
<dbReference type="InterPro" id="IPR051060">
    <property type="entry name" value="Carbamoyltrans_HypF-like"/>
</dbReference>
<reference evidence="3 4" key="1">
    <citation type="submission" date="2021-03" db="EMBL/GenBank/DDBJ databases">
        <title>Sequencing the genomes of 1000 actinobacteria strains.</title>
        <authorList>
            <person name="Klenk H.-P."/>
        </authorList>
    </citation>
    <scope>NUCLEOTIDE SEQUENCE [LARGE SCALE GENOMIC DNA]</scope>
    <source>
        <strain evidence="3 4">DSM 44580</strain>
    </source>
</reference>
<dbReference type="InterPro" id="IPR041440">
    <property type="entry name" value="HypF_C"/>
</dbReference>
<dbReference type="PROSITE" id="PS51163">
    <property type="entry name" value="YRDC"/>
    <property type="match status" value="1"/>
</dbReference>
<evidence type="ECO:0000256" key="1">
    <source>
        <dbReference type="ARBA" id="ARBA00008097"/>
    </source>
</evidence>
<name>A0ABS5ARP9_9PSEU</name>
<dbReference type="InterPro" id="IPR017945">
    <property type="entry name" value="DHBP_synth_RibB-like_a/b_dom"/>
</dbReference>
<dbReference type="EMBL" id="JAGIOO010000001">
    <property type="protein sequence ID" value="MBP2478375.1"/>
    <property type="molecule type" value="Genomic_DNA"/>
</dbReference>
<organism evidence="3 4">
    <name type="scientific">Crossiella equi</name>
    <dbReference type="NCBI Taxonomy" id="130796"/>
    <lineage>
        <taxon>Bacteria</taxon>
        <taxon>Bacillati</taxon>
        <taxon>Actinomycetota</taxon>
        <taxon>Actinomycetes</taxon>
        <taxon>Pseudonocardiales</taxon>
        <taxon>Pseudonocardiaceae</taxon>
        <taxon>Crossiella</taxon>
    </lineage>
</organism>
<feature type="domain" description="YrdC-like" evidence="2">
    <location>
        <begin position="123"/>
        <end position="308"/>
    </location>
</feature>
<comment type="similarity">
    <text evidence="1">Belongs to the carbamoyltransferase HypF family.</text>
</comment>
<dbReference type="InterPro" id="IPR011125">
    <property type="entry name" value="Znf_HypF"/>
</dbReference>
<proteinExistence type="inferred from homology"/>
<accession>A0ABS5ARP9</accession>
<comment type="caution">
    <text evidence="3">The sequence shown here is derived from an EMBL/GenBank/DDBJ whole genome shotgun (WGS) entry which is preliminary data.</text>
</comment>
<dbReference type="NCBIfam" id="TIGR00143">
    <property type="entry name" value="hypF"/>
    <property type="match status" value="1"/>
</dbReference>
<dbReference type="RefSeq" id="WP_158103370.1">
    <property type="nucleotide sequence ID" value="NZ_JAGIOO010000001.1"/>
</dbReference>
<dbReference type="Gene3D" id="3.30.110.120">
    <property type="match status" value="1"/>
</dbReference>
<dbReference type="Proteomes" id="UP001519363">
    <property type="component" value="Unassembled WGS sequence"/>
</dbReference>
<keyword evidence="4" id="KW-1185">Reference proteome</keyword>
<evidence type="ECO:0000313" key="3">
    <source>
        <dbReference type="EMBL" id="MBP2478375.1"/>
    </source>
</evidence>